<evidence type="ECO:0000256" key="3">
    <source>
        <dbReference type="ARBA" id="ARBA00023163"/>
    </source>
</evidence>
<proteinExistence type="predicted"/>
<dbReference type="GO" id="GO:0016301">
    <property type="term" value="F:kinase activity"/>
    <property type="evidence" value="ECO:0007669"/>
    <property type="project" value="UniProtKB-KW"/>
</dbReference>
<feature type="domain" description="HTH crp-type" evidence="5">
    <location>
        <begin position="158"/>
        <end position="225"/>
    </location>
</feature>
<feature type="domain" description="Cyclic nucleotide-binding" evidence="4">
    <location>
        <begin position="23"/>
        <end position="126"/>
    </location>
</feature>
<sequence length="230" mass="26314">MTIIKTYSPEFRRAKEMFKGLSFLKTVPADQLDSFVIAGNILAYENDERIFYQGERAEYWYLVIDGRVDTLREGADGEFRVVQSIKPGQLLAPIVMFMPEPTYPVSSRVVGLTTLCRLKRDQLHALCHAHSEVAVAMLEVAGIALSNRINEVENLSSRNGPQRLSTYLHTLYQEQGAEIRLPLSHRELSAKLGIRPETLSRLFRSLREQKVLEGKRLNWLVLDPKRLECQ</sequence>
<dbReference type="PANTHER" id="PTHR24567:SF74">
    <property type="entry name" value="HTH-TYPE TRANSCRIPTIONAL REGULATOR ARCR"/>
    <property type="match status" value="1"/>
</dbReference>
<dbReference type="GO" id="GO:0003700">
    <property type="term" value="F:DNA-binding transcription factor activity"/>
    <property type="evidence" value="ECO:0007669"/>
    <property type="project" value="TreeGrafter"/>
</dbReference>
<evidence type="ECO:0000313" key="7">
    <source>
        <dbReference type="Proteomes" id="UP000242469"/>
    </source>
</evidence>
<evidence type="ECO:0000259" key="4">
    <source>
        <dbReference type="PROSITE" id="PS50042"/>
    </source>
</evidence>
<evidence type="ECO:0000256" key="2">
    <source>
        <dbReference type="ARBA" id="ARBA00023125"/>
    </source>
</evidence>
<dbReference type="PROSITE" id="PS51063">
    <property type="entry name" value="HTH_CRP_2"/>
    <property type="match status" value="1"/>
</dbReference>
<dbReference type="OrthoDB" id="6881322at2"/>
<dbReference type="GO" id="GO:0003677">
    <property type="term" value="F:DNA binding"/>
    <property type="evidence" value="ECO:0007669"/>
    <property type="project" value="UniProtKB-KW"/>
</dbReference>
<dbReference type="InterPro" id="IPR036390">
    <property type="entry name" value="WH_DNA-bd_sf"/>
</dbReference>
<dbReference type="InterPro" id="IPR050397">
    <property type="entry name" value="Env_Response_Regulators"/>
</dbReference>
<dbReference type="InterPro" id="IPR000595">
    <property type="entry name" value="cNMP-bd_dom"/>
</dbReference>
<dbReference type="STRING" id="1122198.SAMN02745729_101357"/>
<dbReference type="Gene3D" id="1.10.10.10">
    <property type="entry name" value="Winged helix-like DNA-binding domain superfamily/Winged helix DNA-binding domain"/>
    <property type="match status" value="1"/>
</dbReference>
<name>A0A1H3Y573_9GAMM</name>
<gene>
    <name evidence="6" type="ORF">SAMN02745729_101357</name>
</gene>
<keyword evidence="3" id="KW-0804">Transcription</keyword>
<accession>A0A1H3Y573</accession>
<keyword evidence="6" id="KW-0808">Transferase</keyword>
<dbReference type="InterPro" id="IPR018490">
    <property type="entry name" value="cNMP-bd_dom_sf"/>
</dbReference>
<keyword evidence="2" id="KW-0238">DNA-binding</keyword>
<dbReference type="CDD" id="cd00038">
    <property type="entry name" value="CAP_ED"/>
    <property type="match status" value="1"/>
</dbReference>
<dbReference type="Pfam" id="PF00027">
    <property type="entry name" value="cNMP_binding"/>
    <property type="match status" value="1"/>
</dbReference>
<dbReference type="PROSITE" id="PS50042">
    <property type="entry name" value="CNMP_BINDING_3"/>
    <property type="match status" value="1"/>
</dbReference>
<keyword evidence="6" id="KW-0418">Kinase</keyword>
<protein>
    <submittedName>
        <fullName evidence="6">cAMP-binding domain of CRP or a regulatory subunit of cAMP-dependent protein kinases</fullName>
    </submittedName>
</protein>
<organism evidence="6 7">
    <name type="scientific">Marinobacterium iners DSM 11526</name>
    <dbReference type="NCBI Taxonomy" id="1122198"/>
    <lineage>
        <taxon>Bacteria</taxon>
        <taxon>Pseudomonadati</taxon>
        <taxon>Pseudomonadota</taxon>
        <taxon>Gammaproteobacteria</taxon>
        <taxon>Oceanospirillales</taxon>
        <taxon>Oceanospirillaceae</taxon>
        <taxon>Marinobacterium</taxon>
    </lineage>
</organism>
<dbReference type="SMART" id="SM00419">
    <property type="entry name" value="HTH_CRP"/>
    <property type="match status" value="1"/>
</dbReference>
<dbReference type="InterPro" id="IPR012318">
    <property type="entry name" value="HTH_CRP"/>
</dbReference>
<dbReference type="Gene3D" id="2.60.120.10">
    <property type="entry name" value="Jelly Rolls"/>
    <property type="match status" value="1"/>
</dbReference>
<dbReference type="SMART" id="SM00100">
    <property type="entry name" value="cNMP"/>
    <property type="match status" value="1"/>
</dbReference>
<dbReference type="Proteomes" id="UP000242469">
    <property type="component" value="Unassembled WGS sequence"/>
</dbReference>
<evidence type="ECO:0000313" key="6">
    <source>
        <dbReference type="EMBL" id="SEA05988.1"/>
    </source>
</evidence>
<dbReference type="SUPFAM" id="SSF46785">
    <property type="entry name" value="Winged helix' DNA-binding domain"/>
    <property type="match status" value="1"/>
</dbReference>
<dbReference type="InterPro" id="IPR014710">
    <property type="entry name" value="RmlC-like_jellyroll"/>
</dbReference>
<dbReference type="RefSeq" id="WP_091822150.1">
    <property type="nucleotide sequence ID" value="NZ_FNRJ01000001.1"/>
</dbReference>
<dbReference type="EMBL" id="FNRJ01000001">
    <property type="protein sequence ID" value="SEA05988.1"/>
    <property type="molecule type" value="Genomic_DNA"/>
</dbReference>
<dbReference type="PANTHER" id="PTHR24567">
    <property type="entry name" value="CRP FAMILY TRANSCRIPTIONAL REGULATORY PROTEIN"/>
    <property type="match status" value="1"/>
</dbReference>
<keyword evidence="7" id="KW-1185">Reference proteome</keyword>
<dbReference type="Pfam" id="PF13545">
    <property type="entry name" value="HTH_Crp_2"/>
    <property type="match status" value="1"/>
</dbReference>
<dbReference type="InterPro" id="IPR036388">
    <property type="entry name" value="WH-like_DNA-bd_sf"/>
</dbReference>
<dbReference type="GO" id="GO:0005829">
    <property type="term" value="C:cytosol"/>
    <property type="evidence" value="ECO:0007669"/>
    <property type="project" value="TreeGrafter"/>
</dbReference>
<dbReference type="SUPFAM" id="SSF51206">
    <property type="entry name" value="cAMP-binding domain-like"/>
    <property type="match status" value="1"/>
</dbReference>
<dbReference type="AlphaFoldDB" id="A0A1H3Y573"/>
<evidence type="ECO:0000256" key="1">
    <source>
        <dbReference type="ARBA" id="ARBA00023015"/>
    </source>
</evidence>
<reference evidence="7" key="1">
    <citation type="submission" date="2016-10" db="EMBL/GenBank/DDBJ databases">
        <authorList>
            <person name="Varghese N."/>
            <person name="Submissions S."/>
        </authorList>
    </citation>
    <scope>NUCLEOTIDE SEQUENCE [LARGE SCALE GENOMIC DNA]</scope>
    <source>
        <strain evidence="7">DSM 11526</strain>
    </source>
</reference>
<evidence type="ECO:0000259" key="5">
    <source>
        <dbReference type="PROSITE" id="PS51063"/>
    </source>
</evidence>
<keyword evidence="1" id="KW-0805">Transcription regulation</keyword>